<dbReference type="EMBL" id="FOCO01000001">
    <property type="protein sequence ID" value="SEM66362.1"/>
    <property type="molecule type" value="Genomic_DNA"/>
</dbReference>
<keyword evidence="1" id="KW-0732">Signal</keyword>
<feature type="signal peptide" evidence="1">
    <location>
        <begin position="1"/>
        <end position="24"/>
    </location>
</feature>
<protein>
    <submittedName>
        <fullName evidence="2">Uncharacterized protein</fullName>
    </submittedName>
</protein>
<sequence length="60" mass="6160">MNNNTVGFLVGFGLSVGMAGMAQAAPMVDAGQIEQVLPDGPVYMTADMLEYGIAVLALQA</sequence>
<keyword evidence="3" id="KW-1185">Reference proteome</keyword>
<gene>
    <name evidence="2" type="ORF">SAMN05216227_100114</name>
</gene>
<proteinExistence type="predicted"/>
<organism evidence="2 3">
    <name type="scientific">Pseudorhodobacter antarcticus</name>
    <dbReference type="NCBI Taxonomy" id="1077947"/>
    <lineage>
        <taxon>Bacteria</taxon>
        <taxon>Pseudomonadati</taxon>
        <taxon>Pseudomonadota</taxon>
        <taxon>Alphaproteobacteria</taxon>
        <taxon>Rhodobacterales</taxon>
        <taxon>Paracoccaceae</taxon>
        <taxon>Pseudorhodobacter</taxon>
    </lineage>
</organism>
<dbReference type="Proteomes" id="UP000183002">
    <property type="component" value="Unassembled WGS sequence"/>
</dbReference>
<evidence type="ECO:0000256" key="1">
    <source>
        <dbReference type="SAM" id="SignalP"/>
    </source>
</evidence>
<feature type="chain" id="PRO_5010213009" evidence="1">
    <location>
        <begin position="25"/>
        <end position="60"/>
    </location>
</feature>
<evidence type="ECO:0000313" key="3">
    <source>
        <dbReference type="Proteomes" id="UP000183002"/>
    </source>
</evidence>
<accession>A0A1H8A636</accession>
<reference evidence="2 3" key="1">
    <citation type="submission" date="2016-10" db="EMBL/GenBank/DDBJ databases">
        <authorList>
            <person name="de Groot N.N."/>
        </authorList>
    </citation>
    <scope>NUCLEOTIDE SEQUENCE [LARGE SCALE GENOMIC DNA]</scope>
    <source>
        <strain evidence="2 3">CGMCC 1.10836</strain>
    </source>
</reference>
<dbReference type="STRING" id="1077947.SAMN05216227_100114"/>
<evidence type="ECO:0000313" key="2">
    <source>
        <dbReference type="EMBL" id="SEM66362.1"/>
    </source>
</evidence>
<dbReference type="RefSeq" id="WP_050521310.1">
    <property type="nucleotide sequence ID" value="NZ_FOCO01000001.1"/>
</dbReference>
<name>A0A1H8A636_9RHOB</name>
<dbReference type="AlphaFoldDB" id="A0A1H8A636"/>